<dbReference type="Proteomes" id="UP000325598">
    <property type="component" value="Unassembled WGS sequence"/>
</dbReference>
<feature type="transmembrane region" description="Helical" evidence="1">
    <location>
        <begin position="131"/>
        <end position="150"/>
    </location>
</feature>
<reference evidence="2 3" key="1">
    <citation type="submission" date="2019-10" db="EMBL/GenBank/DDBJ databases">
        <title>Whole genome shotgun sequence of Streptomyces angustmyceticus NBRC 3934.</title>
        <authorList>
            <person name="Hosoyama A."/>
            <person name="Ichikawa N."/>
            <person name="Kimura A."/>
            <person name="Kitahashi Y."/>
            <person name="Komaki H."/>
            <person name="Uohara A."/>
        </authorList>
    </citation>
    <scope>NUCLEOTIDE SEQUENCE [LARGE SCALE GENOMIC DNA]</scope>
    <source>
        <strain evidence="2 3">NBRC 3934</strain>
    </source>
</reference>
<feature type="transmembrane region" description="Helical" evidence="1">
    <location>
        <begin position="204"/>
        <end position="226"/>
    </location>
</feature>
<evidence type="ECO:0000313" key="2">
    <source>
        <dbReference type="EMBL" id="GES31766.1"/>
    </source>
</evidence>
<gene>
    <name evidence="2" type="ORF">San01_42530</name>
</gene>
<keyword evidence="1" id="KW-0472">Membrane</keyword>
<evidence type="ECO:0000256" key="1">
    <source>
        <dbReference type="SAM" id="Phobius"/>
    </source>
</evidence>
<dbReference type="AlphaFoldDB" id="A0A5J4LJM5"/>
<protein>
    <submittedName>
        <fullName evidence="2">Uncharacterized protein</fullName>
    </submittedName>
</protein>
<organism evidence="2 3">
    <name type="scientific">Streptomyces angustmyceticus</name>
    <dbReference type="NCBI Taxonomy" id="285578"/>
    <lineage>
        <taxon>Bacteria</taxon>
        <taxon>Bacillati</taxon>
        <taxon>Actinomycetota</taxon>
        <taxon>Actinomycetes</taxon>
        <taxon>Kitasatosporales</taxon>
        <taxon>Streptomycetaceae</taxon>
        <taxon>Streptomyces</taxon>
    </lineage>
</organism>
<evidence type="ECO:0000313" key="3">
    <source>
        <dbReference type="Proteomes" id="UP000325598"/>
    </source>
</evidence>
<accession>A0A5J4LJM5</accession>
<feature type="transmembrane region" description="Helical" evidence="1">
    <location>
        <begin position="79"/>
        <end position="99"/>
    </location>
</feature>
<keyword evidence="3" id="KW-1185">Reference proteome</keyword>
<comment type="caution">
    <text evidence="2">The sequence shown here is derived from an EMBL/GenBank/DDBJ whole genome shotgun (WGS) entry which is preliminary data.</text>
</comment>
<keyword evidence="1" id="KW-0812">Transmembrane</keyword>
<name>A0A5J4LJM5_9ACTN</name>
<dbReference type="GeneID" id="96752889"/>
<proteinExistence type="predicted"/>
<dbReference type="OrthoDB" id="3479732at2"/>
<sequence length="238" mass="24824">MTLTVEDALQKATETWRRLGIAQDTADEMTEELAADLAAAASDGRSVTDYLGGDVEALATSWADERGLRPAHRHLKETAVAAAQGAALPALAAVAFWYVCWSHLLDPSGESLTTTADGQVLREVHTFANPGVALMWVGLPVCALAAFFLVRRAVRLTLRYHHAAATDATVPALTKALPVILVAAAGLGVALGFFGSYAVGYFQLLFTVPAALAAMIGATAAGAAWVRHRTCPSAAAIG</sequence>
<dbReference type="EMBL" id="BLAG01000011">
    <property type="protein sequence ID" value="GES31766.1"/>
    <property type="molecule type" value="Genomic_DNA"/>
</dbReference>
<feature type="transmembrane region" description="Helical" evidence="1">
    <location>
        <begin position="176"/>
        <end position="198"/>
    </location>
</feature>
<keyword evidence="1" id="KW-1133">Transmembrane helix</keyword>
<dbReference type="RefSeq" id="WP_086715240.1">
    <property type="nucleotide sequence ID" value="NZ_BLAG01000011.1"/>
</dbReference>